<protein>
    <submittedName>
        <fullName evidence="2">Uncharacterized protein</fullName>
    </submittedName>
</protein>
<evidence type="ECO:0000313" key="3">
    <source>
        <dbReference type="Proteomes" id="UP000054217"/>
    </source>
</evidence>
<accession>A0A0C3PNS3</accession>
<evidence type="ECO:0000256" key="1">
    <source>
        <dbReference type="SAM" id="MobiDB-lite"/>
    </source>
</evidence>
<gene>
    <name evidence="2" type="ORF">M404DRAFT_910943</name>
</gene>
<dbReference type="Proteomes" id="UP000054217">
    <property type="component" value="Unassembled WGS sequence"/>
</dbReference>
<name>A0A0C3PNS3_PISTI</name>
<organism evidence="2 3">
    <name type="scientific">Pisolithus tinctorius Marx 270</name>
    <dbReference type="NCBI Taxonomy" id="870435"/>
    <lineage>
        <taxon>Eukaryota</taxon>
        <taxon>Fungi</taxon>
        <taxon>Dikarya</taxon>
        <taxon>Basidiomycota</taxon>
        <taxon>Agaricomycotina</taxon>
        <taxon>Agaricomycetes</taxon>
        <taxon>Agaricomycetidae</taxon>
        <taxon>Boletales</taxon>
        <taxon>Sclerodermatineae</taxon>
        <taxon>Pisolithaceae</taxon>
        <taxon>Pisolithus</taxon>
    </lineage>
</organism>
<dbReference type="EMBL" id="KN831952">
    <property type="protein sequence ID" value="KIO10521.1"/>
    <property type="molecule type" value="Genomic_DNA"/>
</dbReference>
<dbReference type="HOGENOM" id="CLU_1917934_0_0_1"/>
<feature type="region of interest" description="Disordered" evidence="1">
    <location>
        <begin position="15"/>
        <end position="37"/>
    </location>
</feature>
<dbReference type="InParanoid" id="A0A0C3PNS3"/>
<dbReference type="AlphaFoldDB" id="A0A0C3PNS3"/>
<keyword evidence="3" id="KW-1185">Reference proteome</keyword>
<reference evidence="2 3" key="1">
    <citation type="submission" date="2014-04" db="EMBL/GenBank/DDBJ databases">
        <authorList>
            <consortium name="DOE Joint Genome Institute"/>
            <person name="Kuo A."/>
            <person name="Kohler A."/>
            <person name="Costa M.D."/>
            <person name="Nagy L.G."/>
            <person name="Floudas D."/>
            <person name="Copeland A."/>
            <person name="Barry K.W."/>
            <person name="Cichocki N."/>
            <person name="Veneault-Fourrey C."/>
            <person name="LaButti K."/>
            <person name="Lindquist E.A."/>
            <person name="Lipzen A."/>
            <person name="Lundell T."/>
            <person name="Morin E."/>
            <person name="Murat C."/>
            <person name="Sun H."/>
            <person name="Tunlid A."/>
            <person name="Henrissat B."/>
            <person name="Grigoriev I.V."/>
            <person name="Hibbett D.S."/>
            <person name="Martin F."/>
            <person name="Nordberg H.P."/>
            <person name="Cantor M.N."/>
            <person name="Hua S.X."/>
        </authorList>
    </citation>
    <scope>NUCLEOTIDE SEQUENCE [LARGE SCALE GENOMIC DNA]</scope>
    <source>
        <strain evidence="2 3">Marx 270</strain>
    </source>
</reference>
<proteinExistence type="predicted"/>
<reference evidence="3" key="2">
    <citation type="submission" date="2015-01" db="EMBL/GenBank/DDBJ databases">
        <title>Evolutionary Origins and Diversification of the Mycorrhizal Mutualists.</title>
        <authorList>
            <consortium name="DOE Joint Genome Institute"/>
            <consortium name="Mycorrhizal Genomics Consortium"/>
            <person name="Kohler A."/>
            <person name="Kuo A."/>
            <person name="Nagy L.G."/>
            <person name="Floudas D."/>
            <person name="Copeland A."/>
            <person name="Barry K.W."/>
            <person name="Cichocki N."/>
            <person name="Veneault-Fourrey C."/>
            <person name="LaButti K."/>
            <person name="Lindquist E.A."/>
            <person name="Lipzen A."/>
            <person name="Lundell T."/>
            <person name="Morin E."/>
            <person name="Murat C."/>
            <person name="Riley R."/>
            <person name="Ohm R."/>
            <person name="Sun H."/>
            <person name="Tunlid A."/>
            <person name="Henrissat B."/>
            <person name="Grigoriev I.V."/>
            <person name="Hibbett D.S."/>
            <person name="Martin F."/>
        </authorList>
    </citation>
    <scope>NUCLEOTIDE SEQUENCE [LARGE SCALE GENOMIC DNA]</scope>
    <source>
        <strain evidence="3">Marx 270</strain>
    </source>
</reference>
<sequence length="132" mass="14185">MTSVSTKVAGGVRPWCSPGATSLAPRSGSAPGDQCQSRQTQLLIDDSHTSPKKSMKQLLERNNTTLADRPGLSGWHPRMLMGFVTMMASLSSCLQSKVTGCSREQTEASFIWRNLLQCTRGGVATRGPCLLS</sequence>
<evidence type="ECO:0000313" key="2">
    <source>
        <dbReference type="EMBL" id="KIO10521.1"/>
    </source>
</evidence>